<evidence type="ECO:0000256" key="1">
    <source>
        <dbReference type="SAM" id="MobiDB-lite"/>
    </source>
</evidence>
<name>A0AAV2HB01_LYMST</name>
<dbReference type="EMBL" id="CAXITT010000077">
    <property type="protein sequence ID" value="CAL1530880.1"/>
    <property type="molecule type" value="Genomic_DNA"/>
</dbReference>
<protein>
    <submittedName>
        <fullName evidence="2">Uncharacterized protein</fullName>
    </submittedName>
</protein>
<feature type="non-terminal residue" evidence="2">
    <location>
        <position position="1"/>
    </location>
</feature>
<dbReference type="AlphaFoldDB" id="A0AAV2HB01"/>
<organism evidence="2 3">
    <name type="scientific">Lymnaea stagnalis</name>
    <name type="common">Great pond snail</name>
    <name type="synonym">Helix stagnalis</name>
    <dbReference type="NCBI Taxonomy" id="6523"/>
    <lineage>
        <taxon>Eukaryota</taxon>
        <taxon>Metazoa</taxon>
        <taxon>Spiralia</taxon>
        <taxon>Lophotrochozoa</taxon>
        <taxon>Mollusca</taxon>
        <taxon>Gastropoda</taxon>
        <taxon>Heterobranchia</taxon>
        <taxon>Euthyneura</taxon>
        <taxon>Panpulmonata</taxon>
        <taxon>Hygrophila</taxon>
        <taxon>Lymnaeoidea</taxon>
        <taxon>Lymnaeidae</taxon>
        <taxon>Lymnaea</taxon>
    </lineage>
</organism>
<dbReference type="Proteomes" id="UP001497497">
    <property type="component" value="Unassembled WGS sequence"/>
</dbReference>
<keyword evidence="3" id="KW-1185">Reference proteome</keyword>
<accession>A0AAV2HB01</accession>
<sequence length="78" mass="8831">QVLWLDGKGRSTDESPTSSKPVFNISRLAPDGSAIPVEWDDLPVDIKYTQPYMTLPLLKQEQDLVTQELRRVPDAHKV</sequence>
<gene>
    <name evidence="2" type="ORF">GSLYS_00005005001</name>
</gene>
<reference evidence="2 3" key="1">
    <citation type="submission" date="2024-04" db="EMBL/GenBank/DDBJ databases">
        <authorList>
            <consortium name="Genoscope - CEA"/>
            <person name="William W."/>
        </authorList>
    </citation>
    <scope>NUCLEOTIDE SEQUENCE [LARGE SCALE GENOMIC DNA]</scope>
</reference>
<comment type="caution">
    <text evidence="2">The sequence shown here is derived from an EMBL/GenBank/DDBJ whole genome shotgun (WGS) entry which is preliminary data.</text>
</comment>
<evidence type="ECO:0000313" key="3">
    <source>
        <dbReference type="Proteomes" id="UP001497497"/>
    </source>
</evidence>
<feature type="non-terminal residue" evidence="2">
    <location>
        <position position="78"/>
    </location>
</feature>
<evidence type="ECO:0000313" key="2">
    <source>
        <dbReference type="EMBL" id="CAL1530880.1"/>
    </source>
</evidence>
<feature type="region of interest" description="Disordered" evidence="1">
    <location>
        <begin position="1"/>
        <end position="24"/>
    </location>
</feature>
<proteinExistence type="predicted"/>